<dbReference type="InterPro" id="IPR050301">
    <property type="entry name" value="NTE"/>
</dbReference>
<organism evidence="7 8">
    <name type="scientific">Hanseniaspora valbyensis NRRL Y-1626</name>
    <dbReference type="NCBI Taxonomy" id="766949"/>
    <lineage>
        <taxon>Eukaryota</taxon>
        <taxon>Fungi</taxon>
        <taxon>Dikarya</taxon>
        <taxon>Ascomycota</taxon>
        <taxon>Saccharomycotina</taxon>
        <taxon>Saccharomycetes</taxon>
        <taxon>Saccharomycodales</taxon>
        <taxon>Saccharomycodaceae</taxon>
        <taxon>Hanseniaspora</taxon>
    </lineage>
</organism>
<evidence type="ECO:0000256" key="4">
    <source>
        <dbReference type="PROSITE-ProRule" id="PRU01161"/>
    </source>
</evidence>
<evidence type="ECO:0000259" key="6">
    <source>
        <dbReference type="PROSITE" id="PS51635"/>
    </source>
</evidence>
<keyword evidence="5" id="KW-0472">Membrane</keyword>
<feature type="short sequence motif" description="GXSXG" evidence="4">
    <location>
        <begin position="268"/>
        <end position="272"/>
    </location>
</feature>
<feature type="transmembrane region" description="Helical" evidence="5">
    <location>
        <begin position="265"/>
        <end position="284"/>
    </location>
</feature>
<dbReference type="InterPro" id="IPR016035">
    <property type="entry name" value="Acyl_Trfase/lysoPLipase"/>
</dbReference>
<feature type="transmembrane region" description="Helical" evidence="5">
    <location>
        <begin position="232"/>
        <end position="253"/>
    </location>
</feature>
<dbReference type="SUPFAM" id="SSF52151">
    <property type="entry name" value="FabD/lysophospholipase-like"/>
    <property type="match status" value="1"/>
</dbReference>
<keyword evidence="1 4" id="KW-0378">Hydrolase</keyword>
<evidence type="ECO:0000256" key="2">
    <source>
        <dbReference type="ARBA" id="ARBA00022963"/>
    </source>
</evidence>
<feature type="transmembrane region" description="Helical" evidence="5">
    <location>
        <begin position="492"/>
        <end position="511"/>
    </location>
</feature>
<dbReference type="InterPro" id="IPR002641">
    <property type="entry name" value="PNPLA_dom"/>
</dbReference>
<evidence type="ECO:0000256" key="5">
    <source>
        <dbReference type="SAM" id="Phobius"/>
    </source>
</evidence>
<comment type="caution">
    <text evidence="4">Lacks conserved residue(s) required for the propagation of feature annotation.</text>
</comment>
<name>A0A1B7THS2_9ASCO</name>
<evidence type="ECO:0000313" key="7">
    <source>
        <dbReference type="EMBL" id="OBA28302.1"/>
    </source>
</evidence>
<keyword evidence="5" id="KW-0812">Transmembrane</keyword>
<dbReference type="AlphaFoldDB" id="A0A1B7THS2"/>
<keyword evidence="2 4" id="KW-0442">Lipid degradation</keyword>
<dbReference type="OrthoDB" id="10049244at2759"/>
<feature type="active site" description="Proton acceptor" evidence="4">
    <location>
        <position position="439"/>
    </location>
</feature>
<proteinExistence type="predicted"/>
<reference evidence="8" key="1">
    <citation type="journal article" date="2016" name="Proc. Natl. Acad. Sci. U.S.A.">
        <title>Comparative genomics of biotechnologically important yeasts.</title>
        <authorList>
            <person name="Riley R."/>
            <person name="Haridas S."/>
            <person name="Wolfe K.H."/>
            <person name="Lopes M.R."/>
            <person name="Hittinger C.T."/>
            <person name="Goeker M."/>
            <person name="Salamov A.A."/>
            <person name="Wisecaver J.H."/>
            <person name="Long T.M."/>
            <person name="Calvey C.H."/>
            <person name="Aerts A.L."/>
            <person name="Barry K.W."/>
            <person name="Choi C."/>
            <person name="Clum A."/>
            <person name="Coughlan A.Y."/>
            <person name="Deshpande S."/>
            <person name="Douglass A.P."/>
            <person name="Hanson S.J."/>
            <person name="Klenk H.-P."/>
            <person name="LaButti K.M."/>
            <person name="Lapidus A."/>
            <person name="Lindquist E.A."/>
            <person name="Lipzen A.M."/>
            <person name="Meier-Kolthoff J.P."/>
            <person name="Ohm R.A."/>
            <person name="Otillar R.P."/>
            <person name="Pangilinan J.L."/>
            <person name="Peng Y."/>
            <person name="Rokas A."/>
            <person name="Rosa C.A."/>
            <person name="Scheuner C."/>
            <person name="Sibirny A.A."/>
            <person name="Slot J.C."/>
            <person name="Stielow J.B."/>
            <person name="Sun H."/>
            <person name="Kurtzman C.P."/>
            <person name="Blackwell M."/>
            <person name="Grigoriev I.V."/>
            <person name="Jeffries T.W."/>
        </authorList>
    </citation>
    <scope>NUCLEOTIDE SEQUENCE [LARGE SCALE GENOMIC DNA]</scope>
    <source>
        <strain evidence="8">NRRL Y-1626</strain>
    </source>
</reference>
<feature type="active site" description="Nucleophile" evidence="4">
    <location>
        <position position="270"/>
    </location>
</feature>
<keyword evidence="8" id="KW-1185">Reference proteome</keyword>
<dbReference type="EMBL" id="LXPE01000004">
    <property type="protein sequence ID" value="OBA28302.1"/>
    <property type="molecule type" value="Genomic_DNA"/>
</dbReference>
<evidence type="ECO:0000313" key="8">
    <source>
        <dbReference type="Proteomes" id="UP000092321"/>
    </source>
</evidence>
<sequence length="592" mass="69451">MFITFENESDLMDLLEIDSLDIQTEDQLIDEESLEYPSLQVYIIDAFNKRQKYKENDVFEEIIFIDPRIFLNLNEYLNNQDRKHAIKQLKNAIKNNLSLAKTYKEYKYYKTLLQIMNSDHFNNSAPTSLTEIYFIKELDTLTEKFNETLTNKNYKMAEFLMLNHWQRFKLKQFSKKLNENDQFFNLPIQIKLKIIKYNRLCSKVLEFLFEHHKEEGTLPDFKELLFKIKRKLGNTAITLSGGGTFSLFHIGILVNLFDMNKLPQFVSGCSGGAIVASIFAVFLSHENQYENIKKLLARIIDKEQKFDIFGETSLMEGFVNLIYNGSFFADTKRLQQTLINFLGERTTFNDVHSKEKMALNISVSGNTPSSATKEFLLNFNNSPDVLLWSCVTSSCSLPLIFPPHMIYSRNNNAMKNKSSPNGNNNFLKVWNGNNNKFLDGSMLQDLPIKKLSEMFNIDNVIASQVNPHIFPILHIQNYLNKKRLQKRNGNSYVRWLLSVLEYFYTEIIHWLSLLRFTSIENIFKQNYYGDMTVLPSWSLLFHMNKLLANPDGDFILYLIVLGIKQFWFYSGDFMEFQLFLEFELDSWIEKCE</sequence>
<dbReference type="PANTHER" id="PTHR14226:SF29">
    <property type="entry name" value="NEUROPATHY TARGET ESTERASE SWS"/>
    <property type="match status" value="1"/>
</dbReference>
<dbReference type="Gene3D" id="3.40.1090.10">
    <property type="entry name" value="Cytosolic phospholipase A2 catalytic domain"/>
    <property type="match status" value="1"/>
</dbReference>
<comment type="caution">
    <text evidence="7">The sequence shown here is derived from an EMBL/GenBank/DDBJ whole genome shotgun (WGS) entry which is preliminary data.</text>
</comment>
<gene>
    <name evidence="7" type="ORF">HANVADRAFT_919</name>
</gene>
<accession>A0A1B7THS2</accession>
<dbReference type="GO" id="GO:0046486">
    <property type="term" value="P:glycerolipid metabolic process"/>
    <property type="evidence" value="ECO:0007669"/>
    <property type="project" value="UniProtKB-ARBA"/>
</dbReference>
<feature type="domain" description="PNPLA" evidence="6">
    <location>
        <begin position="237"/>
        <end position="452"/>
    </location>
</feature>
<evidence type="ECO:0000256" key="1">
    <source>
        <dbReference type="ARBA" id="ARBA00022801"/>
    </source>
</evidence>
<dbReference type="GO" id="GO:0016298">
    <property type="term" value="F:lipase activity"/>
    <property type="evidence" value="ECO:0007669"/>
    <property type="project" value="UniProtKB-ARBA"/>
</dbReference>
<keyword evidence="5" id="KW-1133">Transmembrane helix</keyword>
<dbReference type="Pfam" id="PF01734">
    <property type="entry name" value="Patatin"/>
    <property type="match status" value="1"/>
</dbReference>
<keyword evidence="3 4" id="KW-0443">Lipid metabolism</keyword>
<dbReference type="GO" id="GO:0052689">
    <property type="term" value="F:carboxylic ester hydrolase activity"/>
    <property type="evidence" value="ECO:0007669"/>
    <property type="project" value="UniProtKB-ARBA"/>
</dbReference>
<protein>
    <submittedName>
        <fullName evidence="7">Patatin-domain-containing protein</fullName>
    </submittedName>
</protein>
<dbReference type="PANTHER" id="PTHR14226">
    <property type="entry name" value="NEUROPATHY TARGET ESTERASE/SWISS CHEESE D.MELANOGASTER"/>
    <property type="match status" value="1"/>
</dbReference>
<dbReference type="Proteomes" id="UP000092321">
    <property type="component" value="Unassembled WGS sequence"/>
</dbReference>
<dbReference type="PROSITE" id="PS51635">
    <property type="entry name" value="PNPLA"/>
    <property type="match status" value="1"/>
</dbReference>
<dbReference type="GO" id="GO:0016042">
    <property type="term" value="P:lipid catabolic process"/>
    <property type="evidence" value="ECO:0007669"/>
    <property type="project" value="UniProtKB-UniRule"/>
</dbReference>
<evidence type="ECO:0000256" key="3">
    <source>
        <dbReference type="ARBA" id="ARBA00023098"/>
    </source>
</evidence>